<dbReference type="RefSeq" id="WP_181864484.1">
    <property type="nucleotide sequence ID" value="NZ_JACEQY010000014.1"/>
</dbReference>
<name>A0A7W2HG77_9ACTN</name>
<dbReference type="PANTHER" id="PTHR18964:SF149">
    <property type="entry name" value="BIFUNCTIONAL UDP-N-ACETYLGLUCOSAMINE 2-EPIMERASE_N-ACETYLMANNOSAMINE KINASE"/>
    <property type="match status" value="1"/>
</dbReference>
<comment type="caution">
    <text evidence="3">The sequence shown here is derived from an EMBL/GenBank/DDBJ whole genome shotgun (WGS) entry which is preliminary data.</text>
</comment>
<dbReference type="SUPFAM" id="SSF53067">
    <property type="entry name" value="Actin-like ATPase domain"/>
    <property type="match status" value="1"/>
</dbReference>
<dbReference type="Gene3D" id="3.30.420.40">
    <property type="match status" value="2"/>
</dbReference>
<sequence>MTNGHRAATDQRLSDSAASVFAVLADAGRATRPQLAERAGLSKPTVSTAMAELETAGLATRFGTANGGTGRSAAIYGLGPAAGAVLAIDLAPTRTQVRGCALDGSLLAEGADSRPNAAGAVRGVLEALPPGAPLRAVVVAVGDVTAKGREGTGMRPATAKAGPAFDAMAVALPPGAPVHLENNVNCAALAELHEGAARGRHTFGYLQIGLGIGLGIVIGGQVLRGANGAAGEVARLPYPWDEGREPRHEGLEEYIGVRSLLRRAAQAWQDADGPRPRTAERLFALAEEGHATACAAVGRHAADVGRLAAAVAAVLDPGLIVLGGGTGANPQLLRGVRAELERLSWPTEVVSSMLGSSGTVVGAARLAVARGVRAVTDGAPA</sequence>
<dbReference type="Gene3D" id="1.10.10.10">
    <property type="entry name" value="Winged helix-like DNA-binding domain superfamily/Winged helix DNA-binding domain"/>
    <property type="match status" value="1"/>
</dbReference>
<dbReference type="Pfam" id="PF00480">
    <property type="entry name" value="ROK"/>
    <property type="match status" value="1"/>
</dbReference>
<evidence type="ECO:0000259" key="2">
    <source>
        <dbReference type="Pfam" id="PF12802"/>
    </source>
</evidence>
<dbReference type="InterPro" id="IPR036390">
    <property type="entry name" value="WH_DNA-bd_sf"/>
</dbReference>
<keyword evidence="4" id="KW-1185">Reference proteome</keyword>
<reference evidence="3 4" key="1">
    <citation type="submission" date="2020-07" db="EMBL/GenBank/DDBJ databases">
        <title>Streptomyces isolated from Indian soil.</title>
        <authorList>
            <person name="Mandal S."/>
            <person name="Maiti P.K."/>
        </authorList>
    </citation>
    <scope>NUCLEOTIDE SEQUENCE [LARGE SCALE GENOMIC DNA]</scope>
    <source>
        <strain evidence="3 4">PSKA54</strain>
    </source>
</reference>
<evidence type="ECO:0000256" key="1">
    <source>
        <dbReference type="ARBA" id="ARBA00006479"/>
    </source>
</evidence>
<organism evidence="3 4">
    <name type="scientific">Streptomyces himalayensis subsp. aureolus</name>
    <dbReference type="NCBI Taxonomy" id="2758039"/>
    <lineage>
        <taxon>Bacteria</taxon>
        <taxon>Bacillati</taxon>
        <taxon>Actinomycetota</taxon>
        <taxon>Actinomycetes</taxon>
        <taxon>Kitasatosporales</taxon>
        <taxon>Streptomycetaceae</taxon>
        <taxon>Streptomyces</taxon>
        <taxon>Streptomyces himalayensis</taxon>
    </lineage>
</organism>
<comment type="similarity">
    <text evidence="1">Belongs to the ROK (NagC/XylR) family.</text>
</comment>
<dbReference type="SUPFAM" id="SSF46785">
    <property type="entry name" value="Winged helix' DNA-binding domain"/>
    <property type="match status" value="1"/>
</dbReference>
<protein>
    <submittedName>
        <fullName evidence="3">ROK family transcriptional regulator</fullName>
    </submittedName>
</protein>
<dbReference type="InterPro" id="IPR000835">
    <property type="entry name" value="HTH_MarR-typ"/>
</dbReference>
<evidence type="ECO:0000313" key="3">
    <source>
        <dbReference type="EMBL" id="MBA4862695.1"/>
    </source>
</evidence>
<gene>
    <name evidence="3" type="ORF">H1V43_15095</name>
</gene>
<evidence type="ECO:0000313" key="4">
    <source>
        <dbReference type="Proteomes" id="UP000586976"/>
    </source>
</evidence>
<dbReference type="AlphaFoldDB" id="A0A7W2HG77"/>
<feature type="domain" description="HTH marR-type" evidence="2">
    <location>
        <begin position="13"/>
        <end position="71"/>
    </location>
</feature>
<dbReference type="PANTHER" id="PTHR18964">
    <property type="entry name" value="ROK (REPRESSOR, ORF, KINASE) FAMILY"/>
    <property type="match status" value="1"/>
</dbReference>
<dbReference type="Pfam" id="PF12802">
    <property type="entry name" value="MarR_2"/>
    <property type="match status" value="1"/>
</dbReference>
<dbReference type="InterPro" id="IPR043129">
    <property type="entry name" value="ATPase_NBD"/>
</dbReference>
<dbReference type="Proteomes" id="UP000586976">
    <property type="component" value="Unassembled WGS sequence"/>
</dbReference>
<dbReference type="InterPro" id="IPR000600">
    <property type="entry name" value="ROK"/>
</dbReference>
<dbReference type="EMBL" id="JACEQY010000014">
    <property type="protein sequence ID" value="MBA4862695.1"/>
    <property type="molecule type" value="Genomic_DNA"/>
</dbReference>
<dbReference type="GO" id="GO:0003700">
    <property type="term" value="F:DNA-binding transcription factor activity"/>
    <property type="evidence" value="ECO:0007669"/>
    <property type="project" value="InterPro"/>
</dbReference>
<accession>A0A7W2HG77</accession>
<proteinExistence type="inferred from homology"/>
<dbReference type="InterPro" id="IPR036388">
    <property type="entry name" value="WH-like_DNA-bd_sf"/>
</dbReference>